<dbReference type="GO" id="GO:0005886">
    <property type="term" value="C:plasma membrane"/>
    <property type="evidence" value="ECO:0007669"/>
    <property type="project" value="UniProtKB-SubCell"/>
</dbReference>
<evidence type="ECO:0000256" key="5">
    <source>
        <dbReference type="ARBA" id="ARBA00022989"/>
    </source>
</evidence>
<feature type="transmembrane region" description="Helical" evidence="8">
    <location>
        <begin position="115"/>
        <end position="136"/>
    </location>
</feature>
<evidence type="ECO:0000256" key="6">
    <source>
        <dbReference type="ARBA" id="ARBA00023136"/>
    </source>
</evidence>
<dbReference type="Proteomes" id="UP000018339">
    <property type="component" value="Unassembled WGS sequence"/>
</dbReference>
<comment type="similarity">
    <text evidence="7">Belongs to the drug/metabolite transporter (DMT) superfamily. Small multidrug resistance (SMR) (TC 2.A.7.1) family.</text>
</comment>
<dbReference type="Gene3D" id="1.10.3730.20">
    <property type="match status" value="1"/>
</dbReference>
<evidence type="ECO:0000313" key="9">
    <source>
        <dbReference type="EMBL" id="ESU71143.1"/>
    </source>
</evidence>
<evidence type="ECO:0000256" key="8">
    <source>
        <dbReference type="SAM" id="Phobius"/>
    </source>
</evidence>
<dbReference type="InterPro" id="IPR000390">
    <property type="entry name" value="Small_drug/metabolite_transptr"/>
</dbReference>
<proteinExistence type="inferred from homology"/>
<dbReference type="AlphaFoldDB" id="A0A7U9P552"/>
<evidence type="ECO:0000256" key="2">
    <source>
        <dbReference type="ARBA" id="ARBA00022448"/>
    </source>
</evidence>
<accession>A0A7U9P552</accession>
<dbReference type="InterPro" id="IPR037185">
    <property type="entry name" value="EmrE-like"/>
</dbReference>
<protein>
    <submittedName>
        <fullName evidence="9">Multidrug transporter</fullName>
    </submittedName>
</protein>
<keyword evidence="2" id="KW-0813">Transport</keyword>
<keyword evidence="3" id="KW-1003">Cell membrane</keyword>
<keyword evidence="6 8" id="KW-0472">Membrane</keyword>
<evidence type="ECO:0000256" key="4">
    <source>
        <dbReference type="ARBA" id="ARBA00022692"/>
    </source>
</evidence>
<evidence type="ECO:0000256" key="3">
    <source>
        <dbReference type="ARBA" id="ARBA00022475"/>
    </source>
</evidence>
<keyword evidence="4 7" id="KW-0812">Transmembrane</keyword>
<reference evidence="9 10" key="1">
    <citation type="journal article" date="2014" name="Genome Announc.">
        <title>Draft Genome Sequence of Geobacillus thermopakistaniensis Strain MAS1.</title>
        <authorList>
            <person name="Siddiqui M.A."/>
            <person name="Rashid N."/>
            <person name="Ayyampalayam S."/>
            <person name="Whitman W.B."/>
        </authorList>
    </citation>
    <scope>NUCLEOTIDE SEQUENCE [LARGE SCALE GENOMIC DNA]</scope>
    <source>
        <strain evidence="9 10">MAS1</strain>
    </source>
</reference>
<dbReference type="FunFam" id="1.10.3730.20:FF:000001">
    <property type="entry name" value="Quaternary ammonium compound resistance transporter SugE"/>
    <property type="match status" value="1"/>
</dbReference>
<feature type="transmembrane region" description="Helical" evidence="8">
    <location>
        <begin position="143"/>
        <end position="164"/>
    </location>
</feature>
<keyword evidence="5 8" id="KW-1133">Transmembrane helix</keyword>
<evidence type="ECO:0000256" key="1">
    <source>
        <dbReference type="ARBA" id="ARBA00004651"/>
    </source>
</evidence>
<dbReference type="InterPro" id="IPR045324">
    <property type="entry name" value="Small_multidrug_res"/>
</dbReference>
<dbReference type="NCBIfam" id="NF008512">
    <property type="entry name" value="PRK11431.1"/>
    <property type="match status" value="1"/>
</dbReference>
<sequence>MSHLLSCYASGTMVKSVADWPQTWYNNSGKKEEKGFLGFRGCFAAGLRPRENARHRRVHGGTKAREEHRFDRSRGFFIFAKKGGRGMAWVYLIVAGLFEVVWAIALKYTNGFARFWPSVVTIAGMAASFYFLSLAIKTLPIGTAYAVWTGIGALGAALVGMLFLNEPVNAPRVAFLLCILVGVIGLKFTAGQ</sequence>
<comment type="caution">
    <text evidence="9">The sequence shown here is derived from an EMBL/GenBank/DDBJ whole genome shotgun (WGS) entry which is preliminary data.</text>
</comment>
<dbReference type="GO" id="GO:0022857">
    <property type="term" value="F:transmembrane transporter activity"/>
    <property type="evidence" value="ECO:0007669"/>
    <property type="project" value="InterPro"/>
</dbReference>
<dbReference type="PANTHER" id="PTHR30561:SF0">
    <property type="entry name" value="GUANIDINIUM EXPORTER"/>
    <property type="match status" value="1"/>
</dbReference>
<feature type="transmembrane region" description="Helical" evidence="8">
    <location>
        <begin position="170"/>
        <end position="190"/>
    </location>
</feature>
<feature type="transmembrane region" description="Helical" evidence="8">
    <location>
        <begin position="88"/>
        <end position="109"/>
    </location>
</feature>
<organism evidence="9 10">
    <name type="scientific">Geobacillus thermopakistaniensis (strain MAS1)</name>
    <dbReference type="NCBI Taxonomy" id="1408282"/>
    <lineage>
        <taxon>Bacteria</taxon>
        <taxon>Bacillati</taxon>
        <taxon>Bacillota</taxon>
        <taxon>Bacilli</taxon>
        <taxon>Bacillales</taxon>
        <taxon>Anoxybacillaceae</taxon>
        <taxon>Geobacillus</taxon>
    </lineage>
</organism>
<dbReference type="Pfam" id="PF00893">
    <property type="entry name" value="Multi_Drug_Res"/>
    <property type="match status" value="1"/>
</dbReference>
<dbReference type="SUPFAM" id="SSF103481">
    <property type="entry name" value="Multidrug resistance efflux transporter EmrE"/>
    <property type="match status" value="1"/>
</dbReference>
<name>A0A7U9P552_GEOTM</name>
<comment type="subcellular location">
    <subcellularLocation>
        <location evidence="1 7">Cell membrane</location>
        <topology evidence="1 7">Multi-pass membrane protein</topology>
    </subcellularLocation>
</comment>
<keyword evidence="10" id="KW-1185">Reference proteome</keyword>
<dbReference type="PANTHER" id="PTHR30561">
    <property type="entry name" value="SMR FAMILY PROTON-DEPENDENT DRUG EFFLUX TRANSPORTER SUGE"/>
    <property type="match status" value="1"/>
</dbReference>
<evidence type="ECO:0000256" key="7">
    <source>
        <dbReference type="RuleBase" id="RU003942"/>
    </source>
</evidence>
<dbReference type="EMBL" id="AYSF01000078">
    <property type="protein sequence ID" value="ESU71143.1"/>
    <property type="molecule type" value="Genomic_DNA"/>
</dbReference>
<evidence type="ECO:0000313" key="10">
    <source>
        <dbReference type="Proteomes" id="UP000018339"/>
    </source>
</evidence>
<gene>
    <name evidence="9" type="ORF">T260_15345</name>
</gene>